<dbReference type="InterPro" id="IPR001915">
    <property type="entry name" value="Peptidase_M48"/>
</dbReference>
<keyword evidence="6" id="KW-0482">Metalloprotease</keyword>
<dbReference type="Gene3D" id="1.25.40.10">
    <property type="entry name" value="Tetratricopeptide repeat domain"/>
    <property type="match status" value="1"/>
</dbReference>
<evidence type="ECO:0000256" key="8">
    <source>
        <dbReference type="SAM" id="MobiDB-lite"/>
    </source>
</evidence>
<evidence type="ECO:0000256" key="4">
    <source>
        <dbReference type="ARBA" id="ARBA00022801"/>
    </source>
</evidence>
<dbReference type="PROSITE" id="PS51257">
    <property type="entry name" value="PROKAR_LIPOPROTEIN"/>
    <property type="match status" value="1"/>
</dbReference>
<dbReference type="PANTHER" id="PTHR22726">
    <property type="entry name" value="METALLOENDOPEPTIDASE OMA1"/>
    <property type="match status" value="1"/>
</dbReference>
<evidence type="ECO:0000313" key="10">
    <source>
        <dbReference type="EMBL" id="QTA86295.1"/>
    </source>
</evidence>
<feature type="region of interest" description="Disordered" evidence="8">
    <location>
        <begin position="36"/>
        <end position="74"/>
    </location>
</feature>
<proteinExistence type="predicted"/>
<dbReference type="InterPro" id="IPR051156">
    <property type="entry name" value="Mito/Outer_Membr_Metalloprot"/>
</dbReference>
<evidence type="ECO:0000259" key="9">
    <source>
        <dbReference type="Pfam" id="PF01435"/>
    </source>
</evidence>
<reference evidence="10" key="1">
    <citation type="journal article" date="2021" name="Microb. Physiol.">
        <title>Proteogenomic Insights into the Physiology of Marine, Sulfate-Reducing, Filamentous Desulfonema limicola and Desulfonema magnum.</title>
        <authorList>
            <person name="Schnaars V."/>
            <person name="Wohlbrand L."/>
            <person name="Scheve S."/>
            <person name="Hinrichs C."/>
            <person name="Reinhardt R."/>
            <person name="Rabus R."/>
        </authorList>
    </citation>
    <scope>NUCLEOTIDE SEQUENCE</scope>
    <source>
        <strain evidence="10">4be13</strain>
    </source>
</reference>
<accession>A0A975GM55</accession>
<dbReference type="InterPro" id="IPR019734">
    <property type="entry name" value="TPR_rpt"/>
</dbReference>
<dbReference type="KEGG" id="dmm:dnm_023160"/>
<keyword evidence="7" id="KW-0802">TPR repeat</keyword>
<keyword evidence="4" id="KW-0378">Hydrolase</keyword>
<gene>
    <name evidence="10" type="ORF">dnm_023160</name>
</gene>
<dbReference type="EMBL" id="CP061800">
    <property type="protein sequence ID" value="QTA86295.1"/>
    <property type="molecule type" value="Genomic_DNA"/>
</dbReference>
<keyword evidence="11" id="KW-1185">Reference proteome</keyword>
<feature type="repeat" description="TPR" evidence="7">
    <location>
        <begin position="402"/>
        <end position="435"/>
    </location>
</feature>
<dbReference type="InterPro" id="IPR011990">
    <property type="entry name" value="TPR-like_helical_dom_sf"/>
</dbReference>
<dbReference type="GO" id="GO:0046872">
    <property type="term" value="F:metal ion binding"/>
    <property type="evidence" value="ECO:0007669"/>
    <property type="project" value="UniProtKB-KW"/>
</dbReference>
<dbReference type="AlphaFoldDB" id="A0A975GM55"/>
<dbReference type="Pfam" id="PF01435">
    <property type="entry name" value="Peptidase_M48"/>
    <property type="match status" value="1"/>
</dbReference>
<evidence type="ECO:0000256" key="2">
    <source>
        <dbReference type="ARBA" id="ARBA00022670"/>
    </source>
</evidence>
<evidence type="ECO:0000256" key="6">
    <source>
        <dbReference type="ARBA" id="ARBA00023049"/>
    </source>
</evidence>
<dbReference type="PROSITE" id="PS50005">
    <property type="entry name" value="TPR"/>
    <property type="match status" value="1"/>
</dbReference>
<name>A0A975GM55_9BACT</name>
<dbReference type="GO" id="GO:0004222">
    <property type="term" value="F:metalloendopeptidase activity"/>
    <property type="evidence" value="ECO:0007669"/>
    <property type="project" value="InterPro"/>
</dbReference>
<comment type="cofactor">
    <cofactor evidence="1">
        <name>Zn(2+)</name>
        <dbReference type="ChEBI" id="CHEBI:29105"/>
    </cofactor>
</comment>
<evidence type="ECO:0000256" key="5">
    <source>
        <dbReference type="ARBA" id="ARBA00022833"/>
    </source>
</evidence>
<dbReference type="PANTHER" id="PTHR22726:SF1">
    <property type="entry name" value="METALLOENDOPEPTIDASE OMA1, MITOCHONDRIAL"/>
    <property type="match status" value="1"/>
</dbReference>
<dbReference type="GO" id="GO:0051603">
    <property type="term" value="P:proteolysis involved in protein catabolic process"/>
    <property type="evidence" value="ECO:0007669"/>
    <property type="project" value="TreeGrafter"/>
</dbReference>
<keyword evidence="5" id="KW-0862">Zinc</keyword>
<evidence type="ECO:0000256" key="7">
    <source>
        <dbReference type="PROSITE-ProRule" id="PRU00339"/>
    </source>
</evidence>
<keyword evidence="3" id="KW-0479">Metal-binding</keyword>
<dbReference type="GO" id="GO:0016020">
    <property type="term" value="C:membrane"/>
    <property type="evidence" value="ECO:0007669"/>
    <property type="project" value="TreeGrafter"/>
</dbReference>
<dbReference type="Pfam" id="PF13181">
    <property type="entry name" value="TPR_8"/>
    <property type="match status" value="1"/>
</dbReference>
<dbReference type="Gene3D" id="3.30.2010.10">
    <property type="entry name" value="Metalloproteases ('zincins'), catalytic domain"/>
    <property type="match status" value="1"/>
</dbReference>
<evidence type="ECO:0000313" key="11">
    <source>
        <dbReference type="Proteomes" id="UP000663722"/>
    </source>
</evidence>
<sequence length="660" mass="74982">MKKLTLTTLFFLGFFMMIISGCGHREILSDDRSDQCKEAPARIAPESSGADKKKHPPSGLAFASPETATPASPLSEQKEHITWLLEMYGELKSHPNLSKAKTVFERVLSAADKRASRLPNLMIIKEADDPWAMCLEHGTIILTQKALEICYQGVNQATGDARLAFILGHEMAHLAKDDFWEWMAFETVRKFGSDERAVQEILRCLAGPGEGKDTAYTREIRKNKELQADEYGLLYASMAGYDPKAIVDTKGKNFFQEWVNQITGKVAYTDKDHPEPEERAAFLLSYMKSVNNDLILFDIGVRLYQLGMYHDALRFLEAFQKKFPCREVFNNIGLIHYQMAIKALSKFDREKAYQYKLSTLLDTETRAKKFRKTRDSEKKFRQEIRKAIRNFEYACQKDSLYVPARVNLSSALIIKGEYSKAIGFLEEALKLKKDDPSGLNNLAVARYLDALNASSGVKMSENRREVLKNLMAEESVDSLRKLVREHENFPDAYYNLARILTELGENTEPENLWKTFLNLEPAGIYAHRIRERIGLAVSEAPKVQARGFGKNMRVSLGAFDETSEKQLANIPKHSFKLEKVSGDFYSGKDFRVLVLEGEVELVESAVKEQNSQADIVSMYGQPDRMFTAISGKKILVYENFAVDIKDDIATTVVYFNKNQI</sequence>
<evidence type="ECO:0000256" key="1">
    <source>
        <dbReference type="ARBA" id="ARBA00001947"/>
    </source>
</evidence>
<feature type="domain" description="Peptidase M48" evidence="9">
    <location>
        <begin position="101"/>
        <end position="284"/>
    </location>
</feature>
<dbReference type="Proteomes" id="UP000663722">
    <property type="component" value="Chromosome"/>
</dbReference>
<protein>
    <submittedName>
        <fullName evidence="10">Peptidase, M48 family</fullName>
    </submittedName>
</protein>
<keyword evidence="2" id="KW-0645">Protease</keyword>
<organism evidence="10 11">
    <name type="scientific">Desulfonema magnum</name>
    <dbReference type="NCBI Taxonomy" id="45655"/>
    <lineage>
        <taxon>Bacteria</taxon>
        <taxon>Pseudomonadati</taxon>
        <taxon>Thermodesulfobacteriota</taxon>
        <taxon>Desulfobacteria</taxon>
        <taxon>Desulfobacterales</taxon>
        <taxon>Desulfococcaceae</taxon>
        <taxon>Desulfonema</taxon>
    </lineage>
</organism>
<dbReference type="SUPFAM" id="SSF48452">
    <property type="entry name" value="TPR-like"/>
    <property type="match status" value="1"/>
</dbReference>
<evidence type="ECO:0000256" key="3">
    <source>
        <dbReference type="ARBA" id="ARBA00022723"/>
    </source>
</evidence>
<dbReference type="RefSeq" id="WP_207681991.1">
    <property type="nucleotide sequence ID" value="NZ_CP061800.1"/>
</dbReference>